<feature type="transmembrane region" description="Helical" evidence="6">
    <location>
        <begin position="214"/>
        <end position="235"/>
    </location>
</feature>
<feature type="transmembrane region" description="Helical" evidence="6">
    <location>
        <begin position="303"/>
        <end position="322"/>
    </location>
</feature>
<evidence type="ECO:0000256" key="2">
    <source>
        <dbReference type="ARBA" id="ARBA00007635"/>
    </source>
</evidence>
<feature type="domain" description="EamA" evidence="7">
    <location>
        <begin position="184"/>
        <end position="322"/>
    </location>
</feature>
<feature type="transmembrane region" description="Helical" evidence="6">
    <location>
        <begin position="278"/>
        <end position="297"/>
    </location>
</feature>
<feature type="transmembrane region" description="Helical" evidence="6">
    <location>
        <begin position="102"/>
        <end position="122"/>
    </location>
</feature>
<comment type="caution">
    <text evidence="8">The sequence shown here is derived from an EMBL/GenBank/DDBJ whole genome shotgun (WGS) entry which is preliminary data.</text>
</comment>
<feature type="transmembrane region" description="Helical" evidence="6">
    <location>
        <begin position="73"/>
        <end position="96"/>
    </location>
</feature>
<proteinExistence type="inferred from homology"/>
<feature type="transmembrane region" description="Helical" evidence="6">
    <location>
        <begin position="182"/>
        <end position="202"/>
    </location>
</feature>
<accession>A0ABQ8BUI0</accession>
<evidence type="ECO:0000259" key="7">
    <source>
        <dbReference type="Pfam" id="PF00892"/>
    </source>
</evidence>
<comment type="subcellular location">
    <subcellularLocation>
        <location evidence="1">Membrane</location>
        <topology evidence="1">Multi-pass membrane protein</topology>
    </subcellularLocation>
</comment>
<dbReference type="Pfam" id="PF00892">
    <property type="entry name" value="EamA"/>
    <property type="match status" value="2"/>
</dbReference>
<evidence type="ECO:0000256" key="3">
    <source>
        <dbReference type="ARBA" id="ARBA00022692"/>
    </source>
</evidence>
<feature type="domain" description="EamA" evidence="7">
    <location>
        <begin position="11"/>
        <end position="152"/>
    </location>
</feature>
<feature type="transmembrane region" description="Helical" evidence="6">
    <location>
        <begin position="134"/>
        <end position="154"/>
    </location>
</feature>
<evidence type="ECO:0000256" key="6">
    <source>
        <dbReference type="SAM" id="Phobius"/>
    </source>
</evidence>
<evidence type="ECO:0000256" key="5">
    <source>
        <dbReference type="ARBA" id="ARBA00023136"/>
    </source>
</evidence>
<keyword evidence="3 6" id="KW-0812">Transmembrane</keyword>
<dbReference type="EMBL" id="JAGKQM010000009">
    <property type="protein sequence ID" value="KAH0908490.1"/>
    <property type="molecule type" value="Genomic_DNA"/>
</dbReference>
<comment type="similarity">
    <text evidence="2">Belongs to the drug/metabolite transporter (DMT) superfamily. Plant drug/metabolite exporter (P-DME) (TC 2.A.7.4) family.</text>
</comment>
<dbReference type="Proteomes" id="UP000824890">
    <property type="component" value="Unassembled WGS sequence"/>
</dbReference>
<feature type="transmembrane region" description="Helical" evidence="6">
    <location>
        <begin position="41"/>
        <end position="61"/>
    </location>
</feature>
<dbReference type="SUPFAM" id="SSF103481">
    <property type="entry name" value="Multidrug resistance efflux transporter EmrE"/>
    <property type="match status" value="2"/>
</dbReference>
<keyword evidence="9" id="KW-1185">Reference proteome</keyword>
<evidence type="ECO:0000313" key="8">
    <source>
        <dbReference type="EMBL" id="KAH0908490.1"/>
    </source>
</evidence>
<protein>
    <recommendedName>
        <fullName evidence="7">EamA domain-containing protein</fullName>
    </recommendedName>
</protein>
<evidence type="ECO:0000256" key="4">
    <source>
        <dbReference type="ARBA" id="ARBA00022989"/>
    </source>
</evidence>
<name>A0ABQ8BUI0_BRANA</name>
<keyword evidence="5 6" id="KW-0472">Membrane</keyword>
<evidence type="ECO:0000313" key="9">
    <source>
        <dbReference type="Proteomes" id="UP000824890"/>
    </source>
</evidence>
<evidence type="ECO:0000256" key="1">
    <source>
        <dbReference type="ARBA" id="ARBA00004141"/>
    </source>
</evidence>
<organism evidence="8 9">
    <name type="scientific">Brassica napus</name>
    <name type="common">Rape</name>
    <dbReference type="NCBI Taxonomy" id="3708"/>
    <lineage>
        <taxon>Eukaryota</taxon>
        <taxon>Viridiplantae</taxon>
        <taxon>Streptophyta</taxon>
        <taxon>Embryophyta</taxon>
        <taxon>Tracheophyta</taxon>
        <taxon>Spermatophyta</taxon>
        <taxon>Magnoliopsida</taxon>
        <taxon>eudicotyledons</taxon>
        <taxon>Gunneridae</taxon>
        <taxon>Pentapetalae</taxon>
        <taxon>rosids</taxon>
        <taxon>malvids</taxon>
        <taxon>Brassicales</taxon>
        <taxon>Brassicaceae</taxon>
        <taxon>Brassiceae</taxon>
        <taxon>Brassica</taxon>
    </lineage>
</organism>
<dbReference type="PANTHER" id="PTHR31218">
    <property type="entry name" value="WAT1-RELATED PROTEIN"/>
    <property type="match status" value="1"/>
</dbReference>
<keyword evidence="4 6" id="KW-1133">Transmembrane helix</keyword>
<sequence>MVKLDGKLWKAVIMMSIINIALSGVNVMFKKMLNQGVNRMVAATYRLAAGTLFLTPLAIFLERHNRPKLTGSILCSLFLSALLGTSLVQYFFLIGLQYTSSTFALAFSNMVPSITFAMALVFRQETLNIKNNIGRAKVLGTMICICGALVLTLYKGGSLTPQNAQAETQTSNSPTTAVTQKWAMGSVMLIISILIWSSWFIVQAKICRKYPCQYTSTAILSFFGVIQSALLSLISERSISMWVVKEKFQVLALLYSGIVGSGLCYVGMSWCLQQRGPVFTSSFIPLIQVFAAFFSFSFLHEQIYCGSVIGSVVIIVGLYILLWGKSKDKPTQVTKQEPLNLDLEDSGTAPKELNSAAHPVLELQTKEINSNSAASAKISNSAASATALLIQRFNSLPAIFALEIFKLESSIFVSLACSFSVIANKVLIFLAELRLLSLLGAAMSVSSHDSCYGV</sequence>
<dbReference type="InterPro" id="IPR030184">
    <property type="entry name" value="WAT1-related"/>
</dbReference>
<gene>
    <name evidence="8" type="ORF">HID58_031811</name>
</gene>
<reference evidence="8 9" key="1">
    <citation type="submission" date="2021-05" db="EMBL/GenBank/DDBJ databases">
        <title>Genome Assembly of Synthetic Allotetraploid Brassica napus Reveals Homoeologous Exchanges between Subgenomes.</title>
        <authorList>
            <person name="Davis J.T."/>
        </authorList>
    </citation>
    <scope>NUCLEOTIDE SEQUENCE [LARGE SCALE GENOMIC DNA]</scope>
    <source>
        <strain evidence="9">cv. Da-Ae</strain>
        <tissue evidence="8">Seedling</tissue>
    </source>
</reference>
<dbReference type="InterPro" id="IPR037185">
    <property type="entry name" value="EmrE-like"/>
</dbReference>
<dbReference type="InterPro" id="IPR000620">
    <property type="entry name" value="EamA_dom"/>
</dbReference>
<feature type="transmembrane region" description="Helical" evidence="6">
    <location>
        <begin position="12"/>
        <end position="29"/>
    </location>
</feature>
<feature type="transmembrane region" description="Helical" evidence="6">
    <location>
        <begin position="247"/>
        <end position="266"/>
    </location>
</feature>